<organism evidence="1">
    <name type="scientific">Brassica napus</name>
    <name type="common">Rape</name>
    <dbReference type="NCBI Taxonomy" id="3708"/>
    <lineage>
        <taxon>Eukaryota</taxon>
        <taxon>Viridiplantae</taxon>
        <taxon>Streptophyta</taxon>
        <taxon>Embryophyta</taxon>
        <taxon>Tracheophyta</taxon>
        <taxon>Spermatophyta</taxon>
        <taxon>Magnoliopsida</taxon>
        <taxon>eudicotyledons</taxon>
        <taxon>Gunneridae</taxon>
        <taxon>Pentapetalae</taxon>
        <taxon>rosids</taxon>
        <taxon>malvids</taxon>
        <taxon>Brassicales</taxon>
        <taxon>Brassicaceae</taxon>
        <taxon>Brassiceae</taxon>
        <taxon>Brassica</taxon>
    </lineage>
</organism>
<proteinExistence type="predicted"/>
<dbReference type="Proteomes" id="UP001295469">
    <property type="component" value="Chromosome A01"/>
</dbReference>
<reference evidence="1" key="1">
    <citation type="submission" date="2021-01" db="EMBL/GenBank/DDBJ databases">
        <authorList>
            <consortium name="Genoscope - CEA"/>
            <person name="William W."/>
        </authorList>
    </citation>
    <scope>NUCLEOTIDE SEQUENCE</scope>
</reference>
<name>A0A816Y0Y1_BRANA</name>
<dbReference type="EMBL" id="HG994355">
    <property type="protein sequence ID" value="CAF2151933.1"/>
    <property type="molecule type" value="Genomic_DNA"/>
</dbReference>
<evidence type="ECO:0000313" key="1">
    <source>
        <dbReference type="EMBL" id="CAF2151933.1"/>
    </source>
</evidence>
<accession>A0A816Y0Y1</accession>
<gene>
    <name evidence="1" type="ORF">DARMORV10_A01P25850.1</name>
</gene>
<sequence>MCIIYKVHDEAKYMVFIRWISDESKWEPQFKCSSKYGVKKCCSKASHKPFFVLGYDLETLNVIIYYFV</sequence>
<dbReference type="AlphaFoldDB" id="A0A816Y0Y1"/>
<protein>
    <submittedName>
        <fullName evidence="1">(rape) hypothetical protein</fullName>
    </submittedName>
</protein>